<name>A0A3S4CKI2_9BRAD</name>
<dbReference type="AlphaFoldDB" id="A0A3S4CKI2"/>
<dbReference type="PANTHER" id="PTHR37426">
    <property type="entry name" value="RIBOSOMAL RNA LARGE SUBUNIT METHYLTRANSFERASE J"/>
    <property type="match status" value="1"/>
</dbReference>
<dbReference type="RefSeq" id="WP_129611352.1">
    <property type="nucleotide sequence ID" value="NZ_UWOC01000197.1"/>
</dbReference>
<accession>A0A3S4CKI2</accession>
<comment type="caution">
    <text evidence="2">The sequence shown here is derived from an EMBL/GenBank/DDBJ whole genome shotgun (WGS) entry which is preliminary data.</text>
</comment>
<dbReference type="OrthoDB" id="9791274at2"/>
<proteinExistence type="inferred from homology"/>
<comment type="catalytic activity">
    <reaction evidence="1">
        <text>adenosine(2030) in 23S rRNA + S-adenosyl-L-methionine = N(6)-methyladenosine(2030) in 23S rRNA + S-adenosyl-L-homocysteine + H(+)</text>
        <dbReference type="Rhea" id="RHEA:43736"/>
        <dbReference type="Rhea" id="RHEA-COMP:10668"/>
        <dbReference type="Rhea" id="RHEA-COMP:10669"/>
        <dbReference type="ChEBI" id="CHEBI:15378"/>
        <dbReference type="ChEBI" id="CHEBI:57856"/>
        <dbReference type="ChEBI" id="CHEBI:59789"/>
        <dbReference type="ChEBI" id="CHEBI:74411"/>
        <dbReference type="ChEBI" id="CHEBI:74449"/>
        <dbReference type="EC" id="2.1.1.266"/>
    </reaction>
</comment>
<feature type="binding site" evidence="1">
    <location>
        <position position="165"/>
    </location>
    <ligand>
        <name>S-adenosyl-L-methionine</name>
        <dbReference type="ChEBI" id="CHEBI:59789"/>
    </ligand>
</feature>
<feature type="site" description="Interaction with substrate rRNA" evidence="1">
    <location>
        <position position="3"/>
    </location>
</feature>
<comment type="similarity">
    <text evidence="1">Belongs to the RlmJ family.</text>
</comment>
<dbReference type="PANTHER" id="PTHR37426:SF1">
    <property type="entry name" value="RIBOSOMAL RNA LARGE SUBUNIT METHYLTRANSFERASE J"/>
    <property type="match status" value="1"/>
</dbReference>
<feature type="binding site" evidence="1">
    <location>
        <position position="101"/>
    </location>
    <ligand>
        <name>S-adenosyl-L-methionine</name>
        <dbReference type="ChEBI" id="CHEBI:59789"/>
    </ligand>
</feature>
<evidence type="ECO:0000313" key="2">
    <source>
        <dbReference type="EMBL" id="VCU11374.1"/>
    </source>
</evidence>
<keyword evidence="1 2" id="KW-0489">Methyltransferase</keyword>
<keyword evidence="1" id="KW-0694">RNA-binding</keyword>
<dbReference type="HAMAP" id="MF_00934">
    <property type="entry name" value="23SrRNA_methyltr_J"/>
    <property type="match status" value="1"/>
</dbReference>
<keyword evidence="1" id="KW-0949">S-adenosyl-L-methionine</keyword>
<keyword evidence="3" id="KW-1185">Reference proteome</keyword>
<comment type="function">
    <text evidence="1">Specifically methylates the adenine in position 2030 of 23S rRNA.</text>
</comment>
<feature type="binding site" evidence="1">
    <location>
        <begin position="144"/>
        <end position="145"/>
    </location>
    <ligand>
        <name>S-adenosyl-L-methionine</name>
        <dbReference type="ChEBI" id="CHEBI:59789"/>
    </ligand>
</feature>
<dbReference type="GO" id="GO:0005829">
    <property type="term" value="C:cytosol"/>
    <property type="evidence" value="ECO:0007669"/>
    <property type="project" value="TreeGrafter"/>
</dbReference>
<evidence type="ECO:0000313" key="3">
    <source>
        <dbReference type="Proteomes" id="UP000289200"/>
    </source>
</evidence>
<dbReference type="GO" id="GO:0070475">
    <property type="term" value="P:rRNA base methylation"/>
    <property type="evidence" value="ECO:0007669"/>
    <property type="project" value="UniProtKB-UniRule"/>
</dbReference>
<feature type="active site" description="Proton acceptor" evidence="1">
    <location>
        <position position="165"/>
    </location>
</feature>
<dbReference type="Pfam" id="PF04378">
    <property type="entry name" value="RsmJ"/>
    <property type="match status" value="1"/>
</dbReference>
<feature type="binding site" evidence="1">
    <location>
        <position position="18"/>
    </location>
    <ligand>
        <name>S-adenosyl-L-methionine</name>
        <dbReference type="ChEBI" id="CHEBI:59789"/>
    </ligand>
</feature>
<dbReference type="Proteomes" id="UP000289200">
    <property type="component" value="Unassembled WGS sequence"/>
</dbReference>
<dbReference type="InterPro" id="IPR007473">
    <property type="entry name" value="RlmJ"/>
</dbReference>
<feature type="binding site" evidence="1">
    <location>
        <position position="119"/>
    </location>
    <ligand>
        <name>S-adenosyl-L-methionine</name>
        <dbReference type="ChEBI" id="CHEBI:59789"/>
    </ligand>
</feature>
<dbReference type="EMBL" id="UWOC01000197">
    <property type="protein sequence ID" value="VCU11374.1"/>
    <property type="molecule type" value="Genomic_DNA"/>
</dbReference>
<dbReference type="GO" id="GO:0003723">
    <property type="term" value="F:RNA binding"/>
    <property type="evidence" value="ECO:0007669"/>
    <property type="project" value="UniProtKB-UniRule"/>
</dbReference>
<comment type="subunit">
    <text evidence="1">Monomer.</text>
</comment>
<dbReference type="SUPFAM" id="SSF53335">
    <property type="entry name" value="S-adenosyl-L-methionine-dependent methyltransferases"/>
    <property type="match status" value="1"/>
</dbReference>
<keyword evidence="1" id="KW-0698">rRNA processing</keyword>
<feature type="binding site" evidence="1">
    <location>
        <position position="41"/>
    </location>
    <ligand>
        <name>S-adenosyl-L-methionine</name>
        <dbReference type="ChEBI" id="CHEBI:59789"/>
    </ligand>
</feature>
<dbReference type="Gene3D" id="3.40.50.150">
    <property type="entry name" value="Vaccinia Virus protein VP39"/>
    <property type="match status" value="1"/>
</dbReference>
<keyword evidence="1" id="KW-0808">Transferase</keyword>
<dbReference type="GO" id="GO:0036307">
    <property type="term" value="F:23S rRNA (adenine(2030)-N(6))-methyltransferase activity"/>
    <property type="evidence" value="ECO:0007669"/>
    <property type="project" value="UniProtKB-UniRule"/>
</dbReference>
<sequence>MNYRHAFHAGNFADVLKHATLARVLTHLSDKPAAFRVIDTHAGAGLYDLAGPEASRTGEWRDGIGRLRDVSIPSAVAALLAPYLDVVRDLSTDGARAYPGSPLLALRLLRPQDRLIACELEPTAAAALAAALGRDPRAKHVTLDGWLALNAYLPPKERRGVVLVDPPFERADEFSRLAHGIVNATRKWATGTYLIWYPIKERREPAAFVDALVRAGIGKILGIELDIGECGPGLRATGVVVINPPWRLADEMRLLIDWLVPVLARGPGAAARVDWIAGG</sequence>
<organism evidence="2 3">
    <name type="scientific">Rhodoplanes serenus</name>
    <dbReference type="NCBI Taxonomy" id="200615"/>
    <lineage>
        <taxon>Bacteria</taxon>
        <taxon>Pseudomonadati</taxon>
        <taxon>Pseudomonadota</taxon>
        <taxon>Alphaproteobacteria</taxon>
        <taxon>Hyphomicrobiales</taxon>
        <taxon>Nitrobacteraceae</taxon>
        <taxon>Rhodoplanes</taxon>
    </lineage>
</organism>
<protein>
    <recommendedName>
        <fullName evidence="1">Ribosomal RNA large subunit methyltransferase J</fullName>
        <ecNumber evidence="1">2.1.1.266</ecNumber>
    </recommendedName>
    <alternativeName>
        <fullName evidence="1">23S rRNA (adenine(2030)-N6)-methyltransferase</fullName>
    </alternativeName>
    <alternativeName>
        <fullName evidence="1">23S rRNA m6A2030 methyltransferase</fullName>
    </alternativeName>
</protein>
<dbReference type="InterPro" id="IPR029063">
    <property type="entry name" value="SAM-dependent_MTases_sf"/>
</dbReference>
<gene>
    <name evidence="1 2" type="primary">rlmJ</name>
    <name evidence="2" type="ORF">RHODGE_RHODGE_04585</name>
</gene>
<dbReference type="EC" id="2.1.1.266" evidence="1"/>
<evidence type="ECO:0000256" key="1">
    <source>
        <dbReference type="HAMAP-Rule" id="MF_00934"/>
    </source>
</evidence>
<reference evidence="3" key="1">
    <citation type="submission" date="2018-10" db="EMBL/GenBank/DDBJ databases">
        <authorList>
            <person name="Peiro R."/>
            <person name="Begona"/>
            <person name="Cbmso G."/>
            <person name="Lopez M."/>
            <person name="Gonzalez S."/>
            <person name="Sacristan E."/>
            <person name="Castillo E."/>
        </authorList>
    </citation>
    <scope>NUCLEOTIDE SEQUENCE [LARGE SCALE GENOMIC DNA]</scope>
</reference>